<name>C4R037_KOMPG</name>
<dbReference type="OrthoDB" id="294295at2759"/>
<reference evidence="5 6" key="1">
    <citation type="journal article" date="2009" name="Nat. Biotechnol.">
        <title>Genome sequence of the recombinant protein production host Pichia pastoris.</title>
        <authorList>
            <person name="De Schutter K."/>
            <person name="Lin Y.C."/>
            <person name="Tiels P."/>
            <person name="Van Hecke A."/>
            <person name="Glinka S."/>
            <person name="Weber-Lehmann J."/>
            <person name="Rouze P."/>
            <person name="Van de Peer Y."/>
            <person name="Callewaert N."/>
        </authorList>
    </citation>
    <scope>NUCLEOTIDE SEQUENCE [LARGE SCALE GENOMIC DNA]</scope>
    <source>
        <strain evidence="6">GS115 / ATCC 20864</strain>
    </source>
</reference>
<dbReference type="EMBL" id="FN392320">
    <property type="protein sequence ID" value="CAY68861.1"/>
    <property type="molecule type" value="Genomic_DNA"/>
</dbReference>
<dbReference type="KEGG" id="ppa:PAS_chr2-1_0249"/>
<dbReference type="OMA" id="EFHSCDV"/>
<organism evidence="5 6">
    <name type="scientific">Komagataella phaffii (strain GS115 / ATCC 20864)</name>
    <name type="common">Yeast</name>
    <name type="synonym">Pichia pastoris</name>
    <dbReference type="NCBI Taxonomy" id="644223"/>
    <lineage>
        <taxon>Eukaryota</taxon>
        <taxon>Fungi</taxon>
        <taxon>Dikarya</taxon>
        <taxon>Ascomycota</taxon>
        <taxon>Saccharomycotina</taxon>
        <taxon>Pichiomycetes</taxon>
        <taxon>Pichiales</taxon>
        <taxon>Pichiaceae</taxon>
        <taxon>Komagataella</taxon>
    </lineage>
</organism>
<dbReference type="PRINTS" id="PR00081">
    <property type="entry name" value="GDHRDH"/>
</dbReference>
<dbReference type="SMART" id="SM00822">
    <property type="entry name" value="PKS_KR"/>
    <property type="match status" value="1"/>
</dbReference>
<evidence type="ECO:0000313" key="6">
    <source>
        <dbReference type="Proteomes" id="UP000000314"/>
    </source>
</evidence>
<dbReference type="GeneID" id="8198798"/>
<accession>C4R037</accession>
<sequence length="270" mass="28956">MVNLDVNGKSVVITGGSRGLGLHCAEVYVLNGAKRVVITSRKEDQCMKAVQYLKDLSTTANPEVEIDFIAADLSTDEGAKRLKSEYQQRYGDRLNILVANAGATWGANFEDHSRKAIDKVLGLNVAGVFQTIQLFGEFLEKAGTPKDPSRVLIMSSVAGLTTSFPAGGTYGYLASKAAVSHLGKTLAVELGPRNITVNVLAPGFFPTKMSNGLLDVVGDQMVKNNPRRRLGEKEDIQYLVLYLSSSLSNYVNGAVIPLDGGSHLVGLPKL</sequence>
<feature type="domain" description="Ketoreductase" evidence="4">
    <location>
        <begin position="9"/>
        <end position="194"/>
    </location>
</feature>
<evidence type="ECO:0000313" key="5">
    <source>
        <dbReference type="EMBL" id="CAY68861.1"/>
    </source>
</evidence>
<dbReference type="eggNOG" id="KOG1200">
    <property type="taxonomic scope" value="Eukaryota"/>
</dbReference>
<dbReference type="SMR" id="C4R037"/>
<dbReference type="STRING" id="644223.C4R037"/>
<evidence type="ECO:0000256" key="3">
    <source>
        <dbReference type="ARBA" id="ARBA00023002"/>
    </source>
</evidence>
<dbReference type="InterPro" id="IPR052178">
    <property type="entry name" value="Sec_Metab_Biosynth_SDR"/>
</dbReference>
<dbReference type="Proteomes" id="UP000000314">
    <property type="component" value="Chromosome 2"/>
</dbReference>
<dbReference type="PANTHER" id="PTHR43618:SF12">
    <property type="entry name" value="OXIDOREDUCTASE, SHORT-CHAIN DEHYDROGENASE_REDUCTASE FAMILY (AFU_ORTHOLOGUE AFUA_1G14540)"/>
    <property type="match status" value="1"/>
</dbReference>
<dbReference type="HOGENOM" id="CLU_010194_1_1_1"/>
<dbReference type="SUPFAM" id="SSF51735">
    <property type="entry name" value="NAD(P)-binding Rossmann-fold domains"/>
    <property type="match status" value="1"/>
</dbReference>
<evidence type="ECO:0000259" key="4">
    <source>
        <dbReference type="SMART" id="SM00822"/>
    </source>
</evidence>
<comment type="similarity">
    <text evidence="1">Belongs to the short-chain dehydrogenases/reductases (SDR) family.</text>
</comment>
<evidence type="ECO:0000256" key="2">
    <source>
        <dbReference type="ARBA" id="ARBA00022857"/>
    </source>
</evidence>
<dbReference type="GO" id="GO:0016491">
    <property type="term" value="F:oxidoreductase activity"/>
    <property type="evidence" value="ECO:0007669"/>
    <property type="project" value="UniProtKB-KW"/>
</dbReference>
<gene>
    <name evidence="5" type="ordered locus">PAS_chr2-1_0249</name>
</gene>
<dbReference type="RefSeq" id="XP_002491141.1">
    <property type="nucleotide sequence ID" value="XM_002491096.1"/>
</dbReference>
<dbReference type="PANTHER" id="PTHR43618">
    <property type="entry name" value="7-ALPHA-HYDROXYSTEROID DEHYDROGENASE"/>
    <property type="match status" value="1"/>
</dbReference>
<dbReference type="InterPro" id="IPR036291">
    <property type="entry name" value="NAD(P)-bd_dom_sf"/>
</dbReference>
<protein>
    <recommendedName>
        <fullName evidence="4">Ketoreductase domain-containing protein</fullName>
    </recommendedName>
</protein>
<keyword evidence="3" id="KW-0560">Oxidoreductase</keyword>
<dbReference type="InParanoid" id="C4R037"/>
<dbReference type="AlphaFoldDB" id="C4R037"/>
<dbReference type="InterPro" id="IPR002347">
    <property type="entry name" value="SDR_fam"/>
</dbReference>
<keyword evidence="6" id="KW-1185">Reference proteome</keyword>
<dbReference type="Pfam" id="PF13561">
    <property type="entry name" value="adh_short_C2"/>
    <property type="match status" value="1"/>
</dbReference>
<evidence type="ECO:0000256" key="1">
    <source>
        <dbReference type="ARBA" id="ARBA00006484"/>
    </source>
</evidence>
<proteinExistence type="inferred from homology"/>
<keyword evidence="2" id="KW-0521">NADP</keyword>
<dbReference type="InterPro" id="IPR057326">
    <property type="entry name" value="KR_dom"/>
</dbReference>
<dbReference type="Gene3D" id="3.40.50.720">
    <property type="entry name" value="NAD(P)-binding Rossmann-like Domain"/>
    <property type="match status" value="1"/>
</dbReference>